<keyword evidence="7" id="KW-1185">Reference proteome</keyword>
<dbReference type="PRINTS" id="PR00039">
    <property type="entry name" value="HTHLYSR"/>
</dbReference>
<sequence length="273" mass="31214">MFTLFETFLAVYETKSFTRAADHLYVSQPTITVRIKKLELELKAKLFIRGQNQEVTPTEAANIFYGQATQYLEDWETLQAKIRQSDEARHSFKIAVSHSAATTIMPIIFESFVADLKQLDVEVSLHNSEEVFDLVKNHEIHFGIIEKPIMGDQLISFPLFKDELVLAGDVSTGVFFIRETGSGVSHYTQKYLKDQQLIPENLIRMNNNDMILAHIKAGLGASLMSKRFMTDEITYQTIGQGYQRHFYGLGYADEHDPLIKRLVAQIRKMTELA</sequence>
<evidence type="ECO:0000256" key="3">
    <source>
        <dbReference type="ARBA" id="ARBA00023125"/>
    </source>
</evidence>
<feature type="domain" description="HTH lysR-type" evidence="5">
    <location>
        <begin position="1"/>
        <end position="58"/>
    </location>
</feature>
<name>A0A6C2C2W2_9LACO</name>
<dbReference type="PANTHER" id="PTHR30126:SF40">
    <property type="entry name" value="HTH-TYPE TRANSCRIPTIONAL REGULATOR GLTR"/>
    <property type="match status" value="1"/>
</dbReference>
<protein>
    <submittedName>
        <fullName evidence="6">LysR family transcriptional regulator</fullName>
    </submittedName>
</protein>
<dbReference type="GO" id="GO:0000976">
    <property type="term" value="F:transcription cis-regulatory region binding"/>
    <property type="evidence" value="ECO:0007669"/>
    <property type="project" value="TreeGrafter"/>
</dbReference>
<dbReference type="SUPFAM" id="SSF46785">
    <property type="entry name" value="Winged helix' DNA-binding domain"/>
    <property type="match status" value="1"/>
</dbReference>
<dbReference type="EMBL" id="SDGZ01000023">
    <property type="protein sequence ID" value="TYC48177.1"/>
    <property type="molecule type" value="Genomic_DNA"/>
</dbReference>
<dbReference type="InterPro" id="IPR000847">
    <property type="entry name" value="LysR_HTH_N"/>
</dbReference>
<evidence type="ECO:0000256" key="4">
    <source>
        <dbReference type="ARBA" id="ARBA00023163"/>
    </source>
</evidence>
<dbReference type="GO" id="GO:0003700">
    <property type="term" value="F:DNA-binding transcription factor activity"/>
    <property type="evidence" value="ECO:0007669"/>
    <property type="project" value="InterPro"/>
</dbReference>
<accession>A0A6C2C2W2</accession>
<proteinExistence type="inferred from homology"/>
<organism evidence="6 7">
    <name type="scientific">Weissella muntiaci</name>
    <dbReference type="NCBI Taxonomy" id="2508881"/>
    <lineage>
        <taxon>Bacteria</taxon>
        <taxon>Bacillati</taxon>
        <taxon>Bacillota</taxon>
        <taxon>Bacilli</taxon>
        <taxon>Lactobacillales</taxon>
        <taxon>Lactobacillaceae</taxon>
        <taxon>Weissella</taxon>
    </lineage>
</organism>
<dbReference type="RefSeq" id="WP_148623334.1">
    <property type="nucleotide sequence ID" value="NZ_SDGZ01000023.1"/>
</dbReference>
<reference evidence="6 7" key="1">
    <citation type="submission" date="2019-01" db="EMBL/GenBank/DDBJ databases">
        <title>Weissella sp. nov., a novel lactic acid bacterium isolated from animal feces.</title>
        <authorList>
            <person name="Wang L.-T."/>
        </authorList>
    </citation>
    <scope>NUCLEOTIDE SEQUENCE [LARGE SCALE GENOMIC DNA]</scope>
    <source>
        <strain evidence="6 7">8H-2</strain>
    </source>
</reference>
<dbReference type="FunFam" id="1.10.10.10:FF:000001">
    <property type="entry name" value="LysR family transcriptional regulator"/>
    <property type="match status" value="1"/>
</dbReference>
<keyword evidence="3" id="KW-0238">DNA-binding</keyword>
<keyword evidence="4" id="KW-0804">Transcription</keyword>
<evidence type="ECO:0000259" key="5">
    <source>
        <dbReference type="PROSITE" id="PS50931"/>
    </source>
</evidence>
<comment type="similarity">
    <text evidence="1">Belongs to the LysR transcriptional regulatory family.</text>
</comment>
<dbReference type="InterPro" id="IPR005119">
    <property type="entry name" value="LysR_subst-bd"/>
</dbReference>
<evidence type="ECO:0000256" key="1">
    <source>
        <dbReference type="ARBA" id="ARBA00009437"/>
    </source>
</evidence>
<comment type="caution">
    <text evidence="6">The sequence shown here is derived from an EMBL/GenBank/DDBJ whole genome shotgun (WGS) entry which is preliminary data.</text>
</comment>
<dbReference type="InterPro" id="IPR036390">
    <property type="entry name" value="WH_DNA-bd_sf"/>
</dbReference>
<keyword evidence="2" id="KW-0805">Transcription regulation</keyword>
<dbReference type="PROSITE" id="PS50931">
    <property type="entry name" value="HTH_LYSR"/>
    <property type="match status" value="1"/>
</dbReference>
<dbReference type="SUPFAM" id="SSF53850">
    <property type="entry name" value="Periplasmic binding protein-like II"/>
    <property type="match status" value="1"/>
</dbReference>
<dbReference type="Pfam" id="PF00126">
    <property type="entry name" value="HTH_1"/>
    <property type="match status" value="1"/>
</dbReference>
<dbReference type="AlphaFoldDB" id="A0A6C2C2W2"/>
<evidence type="ECO:0000256" key="2">
    <source>
        <dbReference type="ARBA" id="ARBA00023015"/>
    </source>
</evidence>
<dbReference type="Pfam" id="PF03466">
    <property type="entry name" value="LysR_substrate"/>
    <property type="match status" value="1"/>
</dbReference>
<dbReference type="Proteomes" id="UP000371977">
    <property type="component" value="Unassembled WGS sequence"/>
</dbReference>
<evidence type="ECO:0000313" key="6">
    <source>
        <dbReference type="EMBL" id="TYC48177.1"/>
    </source>
</evidence>
<dbReference type="InterPro" id="IPR036388">
    <property type="entry name" value="WH-like_DNA-bd_sf"/>
</dbReference>
<dbReference type="PANTHER" id="PTHR30126">
    <property type="entry name" value="HTH-TYPE TRANSCRIPTIONAL REGULATOR"/>
    <property type="match status" value="1"/>
</dbReference>
<gene>
    <name evidence="6" type="ORF">ESZ50_09350</name>
</gene>
<evidence type="ECO:0000313" key="7">
    <source>
        <dbReference type="Proteomes" id="UP000371977"/>
    </source>
</evidence>
<dbReference type="Gene3D" id="1.10.10.10">
    <property type="entry name" value="Winged helix-like DNA-binding domain superfamily/Winged helix DNA-binding domain"/>
    <property type="match status" value="1"/>
</dbReference>
<dbReference type="OrthoDB" id="9785745at2"/>
<dbReference type="Gene3D" id="3.40.190.10">
    <property type="entry name" value="Periplasmic binding protein-like II"/>
    <property type="match status" value="2"/>
</dbReference>